<organism evidence="1 2">
    <name type="scientific">Liparis tanakae</name>
    <name type="common">Tanaka's snailfish</name>
    <dbReference type="NCBI Taxonomy" id="230148"/>
    <lineage>
        <taxon>Eukaryota</taxon>
        <taxon>Metazoa</taxon>
        <taxon>Chordata</taxon>
        <taxon>Craniata</taxon>
        <taxon>Vertebrata</taxon>
        <taxon>Euteleostomi</taxon>
        <taxon>Actinopterygii</taxon>
        <taxon>Neopterygii</taxon>
        <taxon>Teleostei</taxon>
        <taxon>Neoteleostei</taxon>
        <taxon>Acanthomorphata</taxon>
        <taxon>Eupercaria</taxon>
        <taxon>Perciformes</taxon>
        <taxon>Cottioidei</taxon>
        <taxon>Cottales</taxon>
        <taxon>Liparidae</taxon>
        <taxon>Liparis</taxon>
    </lineage>
</organism>
<dbReference type="Proteomes" id="UP000314294">
    <property type="component" value="Unassembled WGS sequence"/>
</dbReference>
<proteinExistence type="predicted"/>
<accession>A0A4Z2ID59</accession>
<keyword evidence="2" id="KW-1185">Reference proteome</keyword>
<reference evidence="1 2" key="1">
    <citation type="submission" date="2019-03" db="EMBL/GenBank/DDBJ databases">
        <title>First draft genome of Liparis tanakae, snailfish: a comprehensive survey of snailfish specific genes.</title>
        <authorList>
            <person name="Kim W."/>
            <person name="Song I."/>
            <person name="Jeong J.-H."/>
            <person name="Kim D."/>
            <person name="Kim S."/>
            <person name="Ryu S."/>
            <person name="Song J.Y."/>
            <person name="Lee S.K."/>
        </authorList>
    </citation>
    <scope>NUCLEOTIDE SEQUENCE [LARGE SCALE GENOMIC DNA]</scope>
    <source>
        <tissue evidence="1">Muscle</tissue>
    </source>
</reference>
<evidence type="ECO:0000313" key="2">
    <source>
        <dbReference type="Proteomes" id="UP000314294"/>
    </source>
</evidence>
<dbReference type="AlphaFoldDB" id="A0A4Z2ID59"/>
<name>A0A4Z2ID59_9TELE</name>
<sequence>MGTLGYASLRGCAPPPCVAPREHAHALLYLRCHNASLLRRVCGRGAFAPPSPESDVRRVLTLGAVVRGPVQAARVARPLAGISVPPHSVGETRGKVFEPDLEHKAHRGRYTFWDPFSAFWWHLDSRISTPVPVMNLAPLFVSGVIKVLKDASRSFTAPLIDASGPLLMHRAPTSFKSPRC</sequence>
<evidence type="ECO:0000313" key="1">
    <source>
        <dbReference type="EMBL" id="TNN75918.1"/>
    </source>
</evidence>
<dbReference type="EMBL" id="SRLO01000098">
    <property type="protein sequence ID" value="TNN75918.1"/>
    <property type="molecule type" value="Genomic_DNA"/>
</dbReference>
<gene>
    <name evidence="1" type="ORF">EYF80_013888</name>
</gene>
<comment type="caution">
    <text evidence="1">The sequence shown here is derived from an EMBL/GenBank/DDBJ whole genome shotgun (WGS) entry which is preliminary data.</text>
</comment>
<protein>
    <submittedName>
        <fullName evidence="1">Uncharacterized protein</fullName>
    </submittedName>
</protein>